<evidence type="ECO:0000313" key="3">
    <source>
        <dbReference type="Proteomes" id="UP001302477"/>
    </source>
</evidence>
<dbReference type="AlphaFoldDB" id="A0AAU0N2L0"/>
<protein>
    <submittedName>
        <fullName evidence="2">Serine hydrolase domain-containing protein</fullName>
        <ecNumber evidence="2">3.1.1.103</ecNumber>
    </submittedName>
</protein>
<dbReference type="Proteomes" id="UP001302477">
    <property type="component" value="Chromosome"/>
</dbReference>
<proteinExistence type="predicted"/>
<organism evidence="2 3">
    <name type="scientific">Microbulbifer pacificus</name>
    <dbReference type="NCBI Taxonomy" id="407164"/>
    <lineage>
        <taxon>Bacteria</taxon>
        <taxon>Pseudomonadati</taxon>
        <taxon>Pseudomonadota</taxon>
        <taxon>Gammaproteobacteria</taxon>
        <taxon>Cellvibrionales</taxon>
        <taxon>Microbulbiferaceae</taxon>
        <taxon>Microbulbifer</taxon>
    </lineage>
</organism>
<dbReference type="Pfam" id="PF00144">
    <property type="entry name" value="Beta-lactamase"/>
    <property type="match status" value="1"/>
</dbReference>
<keyword evidence="2" id="KW-0378">Hydrolase</keyword>
<dbReference type="GO" id="GO:0016787">
    <property type="term" value="F:hydrolase activity"/>
    <property type="evidence" value="ECO:0007669"/>
    <property type="project" value="UniProtKB-KW"/>
</dbReference>
<dbReference type="RefSeq" id="WP_318955479.1">
    <property type="nucleotide sequence ID" value="NZ_CP137555.1"/>
</dbReference>
<reference evidence="2 3" key="1">
    <citation type="submission" date="2023-10" db="EMBL/GenBank/DDBJ databases">
        <title>Description of Microbulbifer bruguierae sp. nov., isolated from the sediments of mangrove plant Bruguiera sexangula and comparative genomic analyses of the genus Microbulbifer.</title>
        <authorList>
            <person name="Long M."/>
        </authorList>
    </citation>
    <scope>NUCLEOTIDE SEQUENCE [LARGE SCALE GENOMIC DNA]</scope>
    <source>
        <strain evidence="2 3">SPO729</strain>
    </source>
</reference>
<dbReference type="Gene3D" id="3.40.710.10">
    <property type="entry name" value="DD-peptidase/beta-lactamase superfamily"/>
    <property type="match status" value="1"/>
</dbReference>
<dbReference type="SUPFAM" id="SSF56601">
    <property type="entry name" value="beta-lactamase/transpeptidase-like"/>
    <property type="match status" value="1"/>
</dbReference>
<feature type="domain" description="Beta-lactamase-related" evidence="1">
    <location>
        <begin position="28"/>
        <end position="369"/>
    </location>
</feature>
<sequence>MIVERTLSPEFAAVKQLFASHFERDDEFQELGAALAVYRHGKKVVDLYGGYQDPDRLHPWTERSIVNIWSASKGVMAVAIAQLVDQGLLDYNAPVAIWWPEFGQAGKQGITLNQILSHSSGLNGFAALTSTEDLFHWDRITQRLAAQAPLWQPGSAASYHGMTFGWLTGELIRRVTGNTPREYIHSAIAAPLELDLSLGVYLDRIQDVAEIVPPQPDKNPITLNEIAHYAASNPIPDAANANRREWRNAEIPAVNIHATADSVARIYAALANDGMLESITLLSPNAIDEMRRPRGGCYDEMLGERQWAAGMALNTTGIYGPNPQAFGHSGWGGSFACADPENGIGIAYVVNRMGSALNGDPRARAIVKAVYDSIK</sequence>
<dbReference type="InterPro" id="IPR052907">
    <property type="entry name" value="Beta-lactamase/esterase"/>
</dbReference>
<name>A0AAU0N2L0_9GAMM</name>
<dbReference type="KEGG" id="mpaf:R5R33_07910"/>
<evidence type="ECO:0000313" key="2">
    <source>
        <dbReference type="EMBL" id="WOX07046.1"/>
    </source>
</evidence>
<dbReference type="EMBL" id="CP137555">
    <property type="protein sequence ID" value="WOX07046.1"/>
    <property type="molecule type" value="Genomic_DNA"/>
</dbReference>
<evidence type="ECO:0000259" key="1">
    <source>
        <dbReference type="Pfam" id="PF00144"/>
    </source>
</evidence>
<dbReference type="InterPro" id="IPR001466">
    <property type="entry name" value="Beta-lactam-related"/>
</dbReference>
<keyword evidence="3" id="KW-1185">Reference proteome</keyword>
<dbReference type="InterPro" id="IPR012338">
    <property type="entry name" value="Beta-lactam/transpept-like"/>
</dbReference>
<dbReference type="PANTHER" id="PTHR43319">
    <property type="entry name" value="BETA-LACTAMASE-RELATED"/>
    <property type="match status" value="1"/>
</dbReference>
<gene>
    <name evidence="2" type="ORF">R5R33_07910</name>
</gene>
<dbReference type="EC" id="3.1.1.103" evidence="2"/>
<accession>A0AAU0N2L0</accession>
<dbReference type="PANTHER" id="PTHR43319:SF3">
    <property type="entry name" value="BETA-LACTAMASE-RELATED DOMAIN-CONTAINING PROTEIN"/>
    <property type="match status" value="1"/>
</dbReference>